<proteinExistence type="predicted"/>
<dbReference type="InterPro" id="IPR058248">
    <property type="entry name" value="Lxx211020-like"/>
</dbReference>
<gene>
    <name evidence="1" type="ORF">METZ01_LOCUS324231</name>
</gene>
<name>A0A382PEV1_9ZZZZ</name>
<dbReference type="EMBL" id="UINC01106603">
    <property type="protein sequence ID" value="SVC71377.1"/>
    <property type="molecule type" value="Genomic_DNA"/>
</dbReference>
<dbReference type="SUPFAM" id="SSF110087">
    <property type="entry name" value="DR1885-like metal-binding protein"/>
    <property type="match status" value="1"/>
</dbReference>
<evidence type="ECO:0000313" key="1">
    <source>
        <dbReference type="EMBL" id="SVC71377.1"/>
    </source>
</evidence>
<dbReference type="Gene3D" id="2.60.40.1890">
    <property type="entry name" value="PCu(A)C copper chaperone"/>
    <property type="match status" value="1"/>
</dbReference>
<dbReference type="PANTHER" id="PTHR36302">
    <property type="entry name" value="BLR7088 PROTEIN"/>
    <property type="match status" value="1"/>
</dbReference>
<accession>A0A382PEV1</accession>
<dbReference type="PANTHER" id="PTHR36302:SF1">
    <property type="entry name" value="COPPER CHAPERONE PCU(A)C"/>
    <property type="match status" value="1"/>
</dbReference>
<dbReference type="AlphaFoldDB" id="A0A382PEV1"/>
<reference evidence="1" key="1">
    <citation type="submission" date="2018-05" db="EMBL/GenBank/DDBJ databases">
        <authorList>
            <person name="Lanie J.A."/>
            <person name="Ng W.-L."/>
            <person name="Kazmierczak K.M."/>
            <person name="Andrzejewski T.M."/>
            <person name="Davidsen T.M."/>
            <person name="Wayne K.J."/>
            <person name="Tettelin H."/>
            <person name="Glass J.I."/>
            <person name="Rusch D."/>
            <person name="Podicherti R."/>
            <person name="Tsui H.-C.T."/>
            <person name="Winkler M.E."/>
        </authorList>
    </citation>
    <scope>NUCLEOTIDE SEQUENCE</scope>
</reference>
<dbReference type="Pfam" id="PF04314">
    <property type="entry name" value="PCuAC"/>
    <property type="match status" value="1"/>
</dbReference>
<sequence>MKFNLKIRHFFGLIISLFFLSGFESVNFLELRIINSYMTAPMEGVDTFAAYMSITNISIENIFIKKISCPNIKKAYLHDIKVGSKNGMISMQKMDSLLISPGETVDFKPGGKHIMIVGLKVPLNLNDVMSCSLRTRKGMDFPVFFKVR</sequence>
<dbReference type="InterPro" id="IPR007410">
    <property type="entry name" value="LpqE-like"/>
</dbReference>
<evidence type="ECO:0008006" key="2">
    <source>
        <dbReference type="Google" id="ProtNLM"/>
    </source>
</evidence>
<dbReference type="InterPro" id="IPR036182">
    <property type="entry name" value="PCuAC_sf"/>
</dbReference>
<protein>
    <recommendedName>
        <fullName evidence="2">Copper chaperone PCu(A)C</fullName>
    </recommendedName>
</protein>
<organism evidence="1">
    <name type="scientific">marine metagenome</name>
    <dbReference type="NCBI Taxonomy" id="408172"/>
    <lineage>
        <taxon>unclassified sequences</taxon>
        <taxon>metagenomes</taxon>
        <taxon>ecological metagenomes</taxon>
    </lineage>
</organism>